<name>A0A6I8VEJ9_DROPS</name>
<evidence type="ECO:0000256" key="3">
    <source>
        <dbReference type="ARBA" id="ARBA00022679"/>
    </source>
</evidence>
<dbReference type="RefSeq" id="XP_015039577.2">
    <property type="nucleotide sequence ID" value="XM_015184091.2"/>
</dbReference>
<evidence type="ECO:0000256" key="6">
    <source>
        <dbReference type="SAM" id="MobiDB-lite"/>
    </source>
</evidence>
<reference evidence="8" key="1">
    <citation type="submission" date="2024-06" db="UniProtKB">
        <authorList>
            <consortium name="RefSeq"/>
        </authorList>
    </citation>
    <scope>NUCLEOTIDE SEQUENCE [LARGE SCALE GENOMIC DNA]</scope>
    <source>
        <strain evidence="8">MV2-25</strain>
    </source>
</reference>
<gene>
    <name evidence="9" type="primary">LOC4804066</name>
</gene>
<evidence type="ECO:0000259" key="7">
    <source>
        <dbReference type="Pfam" id="PF26084"/>
    </source>
</evidence>
<dbReference type="InParanoid" id="A0A6I8VEJ9"/>
<comment type="catalytic activity">
    <reaction evidence="1">
        <text>S-ubiquitinyl-[E2 ubiquitin-conjugating enzyme]-L-cysteine + [acceptor protein]-L-lysine = [E2 ubiquitin-conjugating enzyme]-L-cysteine + N(6)-ubiquitinyl-[acceptor protein]-L-lysine.</text>
        <dbReference type="EC" id="2.3.2.27"/>
    </reaction>
</comment>
<dbReference type="PANTHER" id="PTHR46077">
    <property type="entry name" value="E3 UBIQUITIN-PROTEIN LIGASE TOPORS"/>
    <property type="match status" value="1"/>
</dbReference>
<evidence type="ECO:0000256" key="4">
    <source>
        <dbReference type="ARBA" id="ARBA00023015"/>
    </source>
</evidence>
<dbReference type="InterPro" id="IPR058745">
    <property type="entry name" value="PWI_Topors"/>
</dbReference>
<dbReference type="KEGG" id="dpo:4804066"/>
<keyword evidence="8" id="KW-1185">Reference proteome</keyword>
<evidence type="ECO:0000313" key="8">
    <source>
        <dbReference type="Proteomes" id="UP000001819"/>
    </source>
</evidence>
<feature type="region of interest" description="Disordered" evidence="6">
    <location>
        <begin position="224"/>
        <end position="245"/>
    </location>
</feature>
<evidence type="ECO:0000256" key="2">
    <source>
        <dbReference type="ARBA" id="ARBA00012483"/>
    </source>
</evidence>
<feature type="domain" description="Topors PWI-like" evidence="7">
    <location>
        <begin position="43"/>
        <end position="112"/>
    </location>
</feature>
<keyword evidence="3" id="KW-0808">Transferase</keyword>
<dbReference type="GO" id="GO:0000209">
    <property type="term" value="P:protein polyubiquitination"/>
    <property type="evidence" value="ECO:0007669"/>
    <property type="project" value="TreeGrafter"/>
</dbReference>
<organism evidence="8 9">
    <name type="scientific">Drosophila pseudoobscura pseudoobscura</name>
    <name type="common">Fruit fly</name>
    <dbReference type="NCBI Taxonomy" id="46245"/>
    <lineage>
        <taxon>Eukaryota</taxon>
        <taxon>Metazoa</taxon>
        <taxon>Ecdysozoa</taxon>
        <taxon>Arthropoda</taxon>
        <taxon>Hexapoda</taxon>
        <taxon>Insecta</taxon>
        <taxon>Pterygota</taxon>
        <taxon>Neoptera</taxon>
        <taxon>Endopterygota</taxon>
        <taxon>Diptera</taxon>
        <taxon>Brachycera</taxon>
        <taxon>Muscomorpha</taxon>
        <taxon>Ephydroidea</taxon>
        <taxon>Drosophilidae</taxon>
        <taxon>Drosophila</taxon>
        <taxon>Sophophora</taxon>
    </lineage>
</organism>
<sequence length="330" mass="37417">MSTRQVISWRIYVYANSLYSLPPRQTRSFREWSPQALRNDPCAIHRIMDWANRDTSVVVRSSEAEMVKAYEAVHGMLSHVSMQSPEFQNTLLTFFGPKTNQFIHELINFARSPYDDPIAYELNVKYRAVHDVPDDGNDVEMPCTSAEALKKEQARAVRHSFVEFATRMNNDDCLSFDADLKLEEEDCYAIDELVVSRAQRSSPALIGLSEAVAAGYAQMPEPQQLSPIQEQPQQQQQQQQHSDPALQEALARSVLDVGGNRQRMRLQRWLPASQPSGTLPNWMAVRAELEARRTLANSASSTGSIRRTRRGALDHEAAWANIAVPRFSRD</sequence>
<keyword evidence="4" id="KW-0805">Transcription regulation</keyword>
<dbReference type="PANTHER" id="PTHR46077:SF1">
    <property type="entry name" value="TOP1 BINDING ARGININE_SERINE RICH PROTEIN, E3 UBIQUITIN LIGASE"/>
    <property type="match status" value="1"/>
</dbReference>
<proteinExistence type="predicted"/>
<keyword evidence="5" id="KW-0804">Transcription</keyword>
<evidence type="ECO:0000256" key="1">
    <source>
        <dbReference type="ARBA" id="ARBA00000900"/>
    </source>
</evidence>
<evidence type="ECO:0000313" key="9">
    <source>
        <dbReference type="RefSeq" id="XP_015039577.2"/>
    </source>
</evidence>
<feature type="compositionally biased region" description="Low complexity" evidence="6">
    <location>
        <begin position="224"/>
        <end position="240"/>
    </location>
</feature>
<reference evidence="9" key="2">
    <citation type="submission" date="2025-08" db="UniProtKB">
        <authorList>
            <consortium name="RefSeq"/>
        </authorList>
    </citation>
    <scope>IDENTIFICATION</scope>
    <source>
        <strain evidence="9">MV-25-SWS-2005</strain>
        <tissue evidence="9">Whole body</tissue>
    </source>
</reference>
<dbReference type="Proteomes" id="UP000001819">
    <property type="component" value="Chromosome 3"/>
</dbReference>
<evidence type="ECO:0000256" key="5">
    <source>
        <dbReference type="ARBA" id="ARBA00023163"/>
    </source>
</evidence>
<protein>
    <recommendedName>
        <fullName evidence="2">RING-type E3 ubiquitin transferase</fullName>
        <ecNumber evidence="2">2.3.2.27</ecNumber>
    </recommendedName>
</protein>
<dbReference type="Pfam" id="PF26084">
    <property type="entry name" value="PWI_Topors"/>
    <property type="match status" value="1"/>
</dbReference>
<dbReference type="AlphaFoldDB" id="A0A6I8VEJ9"/>
<dbReference type="GO" id="GO:0061630">
    <property type="term" value="F:ubiquitin protein ligase activity"/>
    <property type="evidence" value="ECO:0007669"/>
    <property type="project" value="UniProtKB-EC"/>
</dbReference>
<accession>A0A6I8VEJ9</accession>
<dbReference type="EC" id="2.3.2.27" evidence="2"/>
<dbReference type="GO" id="GO:0006513">
    <property type="term" value="P:protein monoubiquitination"/>
    <property type="evidence" value="ECO:0007669"/>
    <property type="project" value="TreeGrafter"/>
</dbReference>